<gene>
    <name evidence="1" type="ORF">PDESU_04003</name>
</gene>
<accession>A0A6C2U5Y3</accession>
<dbReference type="Proteomes" id="UP000366872">
    <property type="component" value="Unassembled WGS sequence"/>
</dbReference>
<dbReference type="AlphaFoldDB" id="A0A6C2U5Y3"/>
<organism evidence="1 2">
    <name type="scientific">Pontiella desulfatans</name>
    <dbReference type="NCBI Taxonomy" id="2750659"/>
    <lineage>
        <taxon>Bacteria</taxon>
        <taxon>Pseudomonadati</taxon>
        <taxon>Kiritimatiellota</taxon>
        <taxon>Kiritimatiellia</taxon>
        <taxon>Kiritimatiellales</taxon>
        <taxon>Pontiellaceae</taxon>
        <taxon>Pontiella</taxon>
    </lineage>
</organism>
<dbReference type="RefSeq" id="WP_136080985.1">
    <property type="nucleotide sequence ID" value="NZ_CAAHFG010000002.1"/>
</dbReference>
<keyword evidence="2" id="KW-1185">Reference proteome</keyword>
<evidence type="ECO:0000313" key="2">
    <source>
        <dbReference type="Proteomes" id="UP000366872"/>
    </source>
</evidence>
<protein>
    <recommendedName>
        <fullName evidence="3">Autotransporter domain-containing protein</fullName>
    </recommendedName>
</protein>
<reference evidence="1 2" key="1">
    <citation type="submission" date="2019-04" db="EMBL/GenBank/DDBJ databases">
        <authorList>
            <person name="Van Vliet M D."/>
        </authorList>
    </citation>
    <scope>NUCLEOTIDE SEQUENCE [LARGE SCALE GENOMIC DNA]</scope>
    <source>
        <strain evidence="1 2">F1</strain>
    </source>
</reference>
<sequence length="432" mass="48816">MVAEKFGMLRKWFNALCLAPTLLLAGLLWLPVNSPAAKLFAVTASYGDPAARSLLEVENSSFPDLVKDLINNYQQFEVLQSYSDYSAKIRFFALPDAFEFNINKNNANGLYEVRVVSKLTGLDKTFEAVDSEDMQQKIIDWLWVEGDDEALELLEEIFKKSTAVISDGSPEASTARMADSAFYLFGFYHGSSLQPAMRGAESGAHIELRVNSDSTTFKSPVGTLHGDRLSVAIPLWLHFNSRLSYVGQMDVSQLDLEGTRFYDLGLQTGLAVRPVVRKSEERFGWQITPFIGAKSVLSSDAITAAVLYHVGVNNRFEWRLYERSSLSFTTQYADYHNIKIEIDDYELNTEIDQQIVKNGLMLEVPLFWKPLYGHLFAIDTRFIEDFGENNYQTYGTGLSLRGKTFAFSANTMFEKTDSLERVQLRLSLGWDL</sequence>
<proteinExistence type="predicted"/>
<evidence type="ECO:0008006" key="3">
    <source>
        <dbReference type="Google" id="ProtNLM"/>
    </source>
</evidence>
<dbReference type="EMBL" id="CAAHFG010000002">
    <property type="protein sequence ID" value="VGO15420.1"/>
    <property type="molecule type" value="Genomic_DNA"/>
</dbReference>
<evidence type="ECO:0000313" key="1">
    <source>
        <dbReference type="EMBL" id="VGO15420.1"/>
    </source>
</evidence>
<name>A0A6C2U5Y3_PONDE</name>